<protein>
    <recommendedName>
        <fullName evidence="4">Glycosyltransferase RgtA/B/C/D-like domain-containing protein</fullName>
    </recommendedName>
</protein>
<dbReference type="AlphaFoldDB" id="A0A1Y2SUQ9"/>
<feature type="transmembrane region" description="Helical" evidence="1">
    <location>
        <begin position="504"/>
        <end position="524"/>
    </location>
</feature>
<feature type="transmembrane region" description="Helical" evidence="1">
    <location>
        <begin position="224"/>
        <end position="241"/>
    </location>
</feature>
<evidence type="ECO:0008006" key="4">
    <source>
        <dbReference type="Google" id="ProtNLM"/>
    </source>
</evidence>
<evidence type="ECO:0000256" key="1">
    <source>
        <dbReference type="SAM" id="Phobius"/>
    </source>
</evidence>
<feature type="transmembrane region" description="Helical" evidence="1">
    <location>
        <begin position="156"/>
        <end position="189"/>
    </location>
</feature>
<reference evidence="2 3" key="1">
    <citation type="submission" date="2017-04" db="EMBL/GenBank/DDBJ databases">
        <title>Draft genome sequences of Alloscardovia macacae UMA81211 and UMA81212 isolated from the feces of a rhesus macaque (Macaca mulatta).</title>
        <authorList>
            <person name="Albert K."/>
            <person name="Sela D.A."/>
        </authorList>
    </citation>
    <scope>NUCLEOTIDE SEQUENCE [LARGE SCALE GENOMIC DNA]</scope>
    <source>
        <strain evidence="2 3">UMA81212</strain>
    </source>
</reference>
<keyword evidence="1" id="KW-0812">Transmembrane</keyword>
<feature type="transmembrane region" description="Helical" evidence="1">
    <location>
        <begin position="74"/>
        <end position="97"/>
    </location>
</feature>
<feature type="transmembrane region" description="Helical" evidence="1">
    <location>
        <begin position="42"/>
        <end position="62"/>
    </location>
</feature>
<dbReference type="STRING" id="1160091.B9T39_06945"/>
<dbReference type="Proteomes" id="UP000243540">
    <property type="component" value="Unassembled WGS sequence"/>
</dbReference>
<name>A0A1Y2SUQ9_9BIFI</name>
<feature type="transmembrane region" description="Helical" evidence="1">
    <location>
        <begin position="253"/>
        <end position="270"/>
    </location>
</feature>
<keyword evidence="1" id="KW-1133">Transmembrane helix</keyword>
<feature type="transmembrane region" description="Helical" evidence="1">
    <location>
        <begin position="276"/>
        <end position="293"/>
    </location>
</feature>
<organism evidence="2 3">
    <name type="scientific">Alloscardovia macacae</name>
    <dbReference type="NCBI Taxonomy" id="1160091"/>
    <lineage>
        <taxon>Bacteria</taxon>
        <taxon>Bacillati</taxon>
        <taxon>Actinomycetota</taxon>
        <taxon>Actinomycetes</taxon>
        <taxon>Bifidobacteriales</taxon>
        <taxon>Bifidobacteriaceae</taxon>
        <taxon>Alloscardovia</taxon>
    </lineage>
</organism>
<comment type="caution">
    <text evidence="2">The sequence shown here is derived from an EMBL/GenBank/DDBJ whole genome shotgun (WGS) entry which is preliminary data.</text>
</comment>
<accession>A0A1Y2SUQ9</accession>
<proteinExistence type="predicted"/>
<feature type="transmembrane region" description="Helical" evidence="1">
    <location>
        <begin position="448"/>
        <end position="466"/>
    </location>
</feature>
<gene>
    <name evidence="2" type="ORF">B9T39_06945</name>
</gene>
<sequence length="539" mass="58808">MTGLTLTFLLTLSLIFTVLFVRTGEAGDRITERVDYNPTTPAGFALFLVLAAVTATALLLAIDRLRKVPRRRLLIGLLIWVLVAQILWIVAIGLIAYSYPDSRSLMDAAHILITGDTAKFSPEYCPRGGTNPACLARKMPSPYNYFRYYPFQAGPALWYVIIFALFGSYNVVAFQVVSAVAITGLVAVLWRMGAFIGLNQTGFAAFSVLVGTCAPLLLFCAFVYPNAVGFAITMAGVWLIAEGVRGAEGSRSVRHMVTFAAGFLVCSVGITFKSTFQILLLAVLAALFVAVLATRQYWQFGFGLLGAFGALRLSQLPTVLLEHWVGQRFGRGLPTISWIAIGLGSREGRGEGWWTGFALRAFNDTQGSYAAQSEISRQFIRERIESFSHAPGEAAGFFTRKLASEWAEPTFMTELYSKHGTSWNGFHGPADFLLTGAGSGAFLGWQDIMQSLVYVFALVGVGALLWSVGSSGVKAHALFTRVFLTSAFLGGFLCFIFWEAKGIYTLPFFILLLPLAALGIQVVSRHVRAFLSARSIEEK</sequence>
<evidence type="ECO:0000313" key="2">
    <source>
        <dbReference type="EMBL" id="OTA28338.1"/>
    </source>
</evidence>
<evidence type="ECO:0000313" key="3">
    <source>
        <dbReference type="Proteomes" id="UP000243540"/>
    </source>
</evidence>
<dbReference type="EMBL" id="NEKC01000018">
    <property type="protein sequence ID" value="OTA28338.1"/>
    <property type="molecule type" value="Genomic_DNA"/>
</dbReference>
<feature type="transmembrane region" description="Helical" evidence="1">
    <location>
        <begin position="478"/>
        <end position="498"/>
    </location>
</feature>
<keyword evidence="1" id="KW-0472">Membrane</keyword>
<feature type="transmembrane region" description="Helical" evidence="1">
    <location>
        <begin position="300"/>
        <end position="321"/>
    </location>
</feature>